<protein>
    <recommendedName>
        <fullName evidence="3">Haemolysin-type calcium binding-related domain-containing protein</fullName>
    </recommendedName>
</protein>
<keyword evidence="5" id="KW-1185">Reference proteome</keyword>
<dbReference type="PANTHER" id="PTHR38340">
    <property type="entry name" value="S-LAYER PROTEIN"/>
    <property type="match status" value="1"/>
</dbReference>
<evidence type="ECO:0000259" key="3">
    <source>
        <dbReference type="Pfam" id="PF06594"/>
    </source>
</evidence>
<feature type="domain" description="Haemolysin-type calcium binding-related" evidence="3">
    <location>
        <begin position="91"/>
        <end position="120"/>
    </location>
</feature>
<evidence type="ECO:0000256" key="2">
    <source>
        <dbReference type="ARBA" id="ARBA00022525"/>
    </source>
</evidence>
<proteinExistence type="predicted"/>
<keyword evidence="2" id="KW-0964">Secreted</keyword>
<name>A0A437QLA8_9PROT</name>
<comment type="caution">
    <text evidence="4">The sequence shown here is derived from an EMBL/GenBank/DDBJ whole genome shotgun (WGS) entry which is preliminary data.</text>
</comment>
<dbReference type="Proteomes" id="UP000287447">
    <property type="component" value="Unassembled WGS sequence"/>
</dbReference>
<dbReference type="InterPro" id="IPR010566">
    <property type="entry name" value="Haemolys_ca-bd"/>
</dbReference>
<reference evidence="5" key="1">
    <citation type="submission" date="2019-01" db="EMBL/GenBank/DDBJ databases">
        <title>Gri0909 isolated from a small marine red alga.</title>
        <authorList>
            <person name="Kim J."/>
            <person name="Jeong S.E."/>
            <person name="Jeon C.O."/>
        </authorList>
    </citation>
    <scope>NUCLEOTIDE SEQUENCE [LARGE SCALE GENOMIC DNA]</scope>
    <source>
        <strain evidence="5">Gri0909</strain>
    </source>
</reference>
<dbReference type="GO" id="GO:0005509">
    <property type="term" value="F:calcium ion binding"/>
    <property type="evidence" value="ECO:0007669"/>
    <property type="project" value="InterPro"/>
</dbReference>
<dbReference type="PANTHER" id="PTHR38340:SF1">
    <property type="entry name" value="S-LAYER PROTEIN"/>
    <property type="match status" value="1"/>
</dbReference>
<dbReference type="InterPro" id="IPR050557">
    <property type="entry name" value="RTX_toxin/Mannuronan_C5-epim"/>
</dbReference>
<dbReference type="Pfam" id="PF00353">
    <property type="entry name" value="HemolysinCabind"/>
    <property type="match status" value="1"/>
</dbReference>
<evidence type="ECO:0000313" key="4">
    <source>
        <dbReference type="EMBL" id="RVU35308.1"/>
    </source>
</evidence>
<evidence type="ECO:0000313" key="5">
    <source>
        <dbReference type="Proteomes" id="UP000287447"/>
    </source>
</evidence>
<dbReference type="PRINTS" id="PR00313">
    <property type="entry name" value="CABNDNGRPT"/>
</dbReference>
<dbReference type="OrthoDB" id="5485153at2"/>
<dbReference type="Pfam" id="PF06594">
    <property type="entry name" value="HCBP_related"/>
    <property type="match status" value="1"/>
</dbReference>
<dbReference type="InterPro" id="IPR001343">
    <property type="entry name" value="Hemolysn_Ca-bd"/>
</dbReference>
<dbReference type="InterPro" id="IPR018511">
    <property type="entry name" value="Hemolysin-typ_Ca-bd_CS"/>
</dbReference>
<dbReference type="GO" id="GO:0005576">
    <property type="term" value="C:extracellular region"/>
    <property type="evidence" value="ECO:0007669"/>
    <property type="project" value="UniProtKB-SubCell"/>
</dbReference>
<organism evidence="4 5">
    <name type="scientific">Hwanghaeella grinnelliae</name>
    <dbReference type="NCBI Taxonomy" id="2500179"/>
    <lineage>
        <taxon>Bacteria</taxon>
        <taxon>Pseudomonadati</taxon>
        <taxon>Pseudomonadota</taxon>
        <taxon>Alphaproteobacteria</taxon>
        <taxon>Rhodospirillales</taxon>
        <taxon>Rhodospirillaceae</taxon>
        <taxon>Hwanghaeella</taxon>
    </lineage>
</organism>
<dbReference type="AlphaFoldDB" id="A0A437QLA8"/>
<dbReference type="PROSITE" id="PS00330">
    <property type="entry name" value="HEMOLYSIN_CALCIUM"/>
    <property type="match status" value="3"/>
</dbReference>
<dbReference type="Gene3D" id="2.150.10.10">
    <property type="entry name" value="Serralysin-like metalloprotease, C-terminal"/>
    <property type="match status" value="1"/>
</dbReference>
<gene>
    <name evidence="4" type="ORF">EOI86_20775</name>
</gene>
<comment type="subcellular location">
    <subcellularLocation>
        <location evidence="1">Secreted</location>
    </subcellularLocation>
</comment>
<accession>A0A437QLA8</accession>
<sequence>MTIEAGAGDDVLIGGSGNDVLDGGAGDDTLAGGTGNDVLDGGSGADDILFNRGDGVDTVDTDSNAAGDNDRILFGADVAEDQLWFSQSGDDLLIEVLGDGGSITIDDWYVDAAHQVDEIQAGGSSMVASQVNQLVSAMASWESQPGNDHDSLTDVPDTDSGLQTAMSAAWSTI</sequence>
<evidence type="ECO:0000256" key="1">
    <source>
        <dbReference type="ARBA" id="ARBA00004613"/>
    </source>
</evidence>
<dbReference type="InterPro" id="IPR011049">
    <property type="entry name" value="Serralysin-like_metalloprot_C"/>
</dbReference>
<dbReference type="SUPFAM" id="SSF51120">
    <property type="entry name" value="beta-Roll"/>
    <property type="match status" value="1"/>
</dbReference>
<dbReference type="EMBL" id="SADE01000003">
    <property type="protein sequence ID" value="RVU35308.1"/>
    <property type="molecule type" value="Genomic_DNA"/>
</dbReference>